<dbReference type="AlphaFoldDB" id="A0A1L7XCC4"/>
<dbReference type="STRING" id="576137.A0A1L7XCC4"/>
<keyword evidence="2 5" id="KW-0489">Methyltransferase</keyword>
<keyword evidence="3 5" id="KW-0808">Transferase</keyword>
<accession>A0A1L7XCC4</accession>
<dbReference type="Pfam" id="PF08241">
    <property type="entry name" value="Methyltransf_11"/>
    <property type="match status" value="1"/>
</dbReference>
<dbReference type="GO" id="GO:0032259">
    <property type="term" value="P:methylation"/>
    <property type="evidence" value="ECO:0007669"/>
    <property type="project" value="UniProtKB-KW"/>
</dbReference>
<dbReference type="Proteomes" id="UP000184330">
    <property type="component" value="Unassembled WGS sequence"/>
</dbReference>
<reference evidence="5 6" key="1">
    <citation type="submission" date="2016-03" db="EMBL/GenBank/DDBJ databases">
        <authorList>
            <person name="Ploux O."/>
        </authorList>
    </citation>
    <scope>NUCLEOTIDE SEQUENCE [LARGE SCALE GENOMIC DNA]</scope>
    <source>
        <strain evidence="5 6">UAMH 11012</strain>
    </source>
</reference>
<dbReference type="OrthoDB" id="10027013at2759"/>
<evidence type="ECO:0000256" key="1">
    <source>
        <dbReference type="ARBA" id="ARBA00008361"/>
    </source>
</evidence>
<dbReference type="SUPFAM" id="SSF53335">
    <property type="entry name" value="S-adenosyl-L-methionine-dependent methyltransferases"/>
    <property type="match status" value="1"/>
</dbReference>
<name>A0A1L7XCC4_9HELO</name>
<dbReference type="PANTHER" id="PTHR44942:SF4">
    <property type="entry name" value="METHYLTRANSFERASE TYPE 11 DOMAIN-CONTAINING PROTEIN"/>
    <property type="match status" value="1"/>
</dbReference>
<gene>
    <name evidence="5" type="ORF">PAC_12543</name>
</gene>
<evidence type="ECO:0000313" key="5">
    <source>
        <dbReference type="EMBL" id="CZR62646.1"/>
    </source>
</evidence>
<proteinExistence type="inferred from homology"/>
<dbReference type="InterPro" id="IPR029063">
    <property type="entry name" value="SAM-dependent_MTases_sf"/>
</dbReference>
<sequence length="286" mass="32611">MATKAGFNALSYAAFRPTYPPQVFKTVLTYHRGPSNRLLDLGCGHGLISRELSPHFTRVLATDPSSSMITQASNTTSKDKYPNIEFRQASAEDLGFVKDGELDMVVAGQAAHWFDYGKVWPELGRKVRRGGTVAFWGYKDNIFVDYPVATRLLDYYCYGEKTMGPYWEQPGRQILRDKYKDIIPPSGEWEDVERVAYEPGTKGKGSGEGELLMKSRLKLGEVEGYLRTFSAYHNWKAENGGESDIVDVMFEEMVEQEPEWKKAGERWRDFEVENEWGSVILMARKK</sequence>
<dbReference type="InterPro" id="IPR013216">
    <property type="entry name" value="Methyltransf_11"/>
</dbReference>
<evidence type="ECO:0000256" key="2">
    <source>
        <dbReference type="ARBA" id="ARBA00022603"/>
    </source>
</evidence>
<dbReference type="Gene3D" id="3.40.50.150">
    <property type="entry name" value="Vaccinia Virus protein VP39"/>
    <property type="match status" value="1"/>
</dbReference>
<organism evidence="5 6">
    <name type="scientific">Phialocephala subalpina</name>
    <dbReference type="NCBI Taxonomy" id="576137"/>
    <lineage>
        <taxon>Eukaryota</taxon>
        <taxon>Fungi</taxon>
        <taxon>Dikarya</taxon>
        <taxon>Ascomycota</taxon>
        <taxon>Pezizomycotina</taxon>
        <taxon>Leotiomycetes</taxon>
        <taxon>Helotiales</taxon>
        <taxon>Mollisiaceae</taxon>
        <taxon>Phialocephala</taxon>
        <taxon>Phialocephala fortinii species complex</taxon>
    </lineage>
</organism>
<dbReference type="PANTHER" id="PTHR44942">
    <property type="entry name" value="METHYLTRANSF_11 DOMAIN-CONTAINING PROTEIN"/>
    <property type="match status" value="1"/>
</dbReference>
<feature type="domain" description="Methyltransferase type 11" evidence="4">
    <location>
        <begin position="39"/>
        <end position="135"/>
    </location>
</feature>
<comment type="similarity">
    <text evidence="1">Belongs to the methyltransferase superfamily.</text>
</comment>
<evidence type="ECO:0000256" key="3">
    <source>
        <dbReference type="ARBA" id="ARBA00022679"/>
    </source>
</evidence>
<dbReference type="GO" id="GO:0008757">
    <property type="term" value="F:S-adenosylmethionine-dependent methyltransferase activity"/>
    <property type="evidence" value="ECO:0007669"/>
    <property type="project" value="InterPro"/>
</dbReference>
<dbReference type="InterPro" id="IPR051052">
    <property type="entry name" value="Diverse_substrate_MTase"/>
</dbReference>
<dbReference type="EMBL" id="FJOG01000021">
    <property type="protein sequence ID" value="CZR62646.1"/>
    <property type="molecule type" value="Genomic_DNA"/>
</dbReference>
<keyword evidence="6" id="KW-1185">Reference proteome</keyword>
<evidence type="ECO:0000313" key="6">
    <source>
        <dbReference type="Proteomes" id="UP000184330"/>
    </source>
</evidence>
<evidence type="ECO:0000259" key="4">
    <source>
        <dbReference type="Pfam" id="PF08241"/>
    </source>
</evidence>
<protein>
    <submittedName>
        <fullName evidence="5">Related to trans-aconitate 3-methyltransferase</fullName>
    </submittedName>
</protein>
<dbReference type="CDD" id="cd02440">
    <property type="entry name" value="AdoMet_MTases"/>
    <property type="match status" value="1"/>
</dbReference>